<reference evidence="1" key="1">
    <citation type="submission" date="2023-10" db="EMBL/GenBank/DDBJ databases">
        <title>Genome assembly of Pristionchus species.</title>
        <authorList>
            <person name="Yoshida K."/>
            <person name="Sommer R.J."/>
        </authorList>
    </citation>
    <scope>NUCLEOTIDE SEQUENCE</scope>
    <source>
        <strain evidence="1">RS5133</strain>
    </source>
</reference>
<proteinExistence type="predicted"/>
<organism evidence="1 2">
    <name type="scientific">Pristionchus fissidentatus</name>
    <dbReference type="NCBI Taxonomy" id="1538716"/>
    <lineage>
        <taxon>Eukaryota</taxon>
        <taxon>Metazoa</taxon>
        <taxon>Ecdysozoa</taxon>
        <taxon>Nematoda</taxon>
        <taxon>Chromadorea</taxon>
        <taxon>Rhabditida</taxon>
        <taxon>Rhabditina</taxon>
        <taxon>Diplogasteromorpha</taxon>
        <taxon>Diplogasteroidea</taxon>
        <taxon>Neodiplogasteridae</taxon>
        <taxon>Pristionchus</taxon>
    </lineage>
</organism>
<keyword evidence="2" id="KW-1185">Reference proteome</keyword>
<dbReference type="AlphaFoldDB" id="A0AAV5V2E5"/>
<evidence type="ECO:0000313" key="2">
    <source>
        <dbReference type="Proteomes" id="UP001432322"/>
    </source>
</evidence>
<comment type="caution">
    <text evidence="1">The sequence shown here is derived from an EMBL/GenBank/DDBJ whole genome shotgun (WGS) entry which is preliminary data.</text>
</comment>
<evidence type="ECO:0000313" key="1">
    <source>
        <dbReference type="EMBL" id="GMT12921.1"/>
    </source>
</evidence>
<gene>
    <name evidence="1" type="ORF">PFISCL1PPCAC_4218</name>
</gene>
<dbReference type="EMBL" id="BTSY01000002">
    <property type="protein sequence ID" value="GMT12921.1"/>
    <property type="molecule type" value="Genomic_DNA"/>
</dbReference>
<name>A0AAV5V2E5_9BILA</name>
<protein>
    <submittedName>
        <fullName evidence="1">Uncharacterized protein</fullName>
    </submittedName>
</protein>
<accession>A0AAV5V2E5</accession>
<feature type="non-terminal residue" evidence="1">
    <location>
        <position position="1"/>
    </location>
</feature>
<dbReference type="Proteomes" id="UP001432322">
    <property type="component" value="Unassembled WGS sequence"/>
</dbReference>
<sequence>NLFKMYGLGSRNVNQATQMAYSQYASQDSYSISPHQPIPKELKREVAFPPEPAGTRKANIS</sequence>